<evidence type="ECO:0000313" key="2">
    <source>
        <dbReference type="Proteomes" id="UP000318288"/>
    </source>
</evidence>
<comment type="caution">
    <text evidence="1">The sequence shown here is derived from an EMBL/GenBank/DDBJ whole genome shotgun (WGS) entry which is preliminary data.</text>
</comment>
<dbReference type="Pfam" id="PF13432">
    <property type="entry name" value="TPR_16"/>
    <property type="match status" value="1"/>
</dbReference>
<organism evidence="1 2">
    <name type="scientific">Rubripirellula tenax</name>
    <dbReference type="NCBI Taxonomy" id="2528015"/>
    <lineage>
        <taxon>Bacteria</taxon>
        <taxon>Pseudomonadati</taxon>
        <taxon>Planctomycetota</taxon>
        <taxon>Planctomycetia</taxon>
        <taxon>Pirellulales</taxon>
        <taxon>Pirellulaceae</taxon>
        <taxon>Rubripirellula</taxon>
    </lineage>
</organism>
<sequence length="617" mass="65504">MKPTQIINKTLKTAAGLLLAVLMLGISPSWGDGVSAIDGAIETGDLAQAAQIARSVDGSVDPATDLTMVLARLGRAFQKAGDIESSAEFYSRAAFASAQPAAASQDPEKIVFVRLAAAGALAQTGKSGESIRILKVLLSPPSAATPTQVQSGVSIALQIGGTSLARGDAVTAAEAYSLAAAHADAHQRPKAKLGDAWATAISQTQPVQAAKKLAAFVDEFPQHSDAPRAMRACAECLRQAERPNDSAAVIADLLTRWPTSATASEVVAGYSDVASEMVPPAVKDWIIGRAKGGEVKDLNAKATELGIKLAAETGDSDATKHLIRHLAAIDQDGNSVMLVLTSMVDQGKPELAEQWAATLISPMPNDKVSTAAREAACRWAGRTERWSMLALASASELERLDQASESRSVVVERLFAESLMQTGRVEEGRKWWDHLVDRRKSTDFATLLRCAEAETSVGTDVTLAGSRISLARAAATGDRFNETLVDMLAAELAIRKTRFDEARSLLESVVRSSDIDATVRGRAQWLIGETHFLQTQYAAAIEAYRRVEGIDASGVWVSAALVQAGKSFEQLGRTREAAVCYGSLIGRFADSPHAQVARRRMAAIDPANSPSNPSLRR</sequence>
<dbReference type="RefSeq" id="WP_186775793.1">
    <property type="nucleotide sequence ID" value="NZ_SJPW01000007.1"/>
</dbReference>
<dbReference type="InterPro" id="IPR011990">
    <property type="entry name" value="TPR-like_helical_dom_sf"/>
</dbReference>
<dbReference type="InterPro" id="IPR019734">
    <property type="entry name" value="TPR_rpt"/>
</dbReference>
<dbReference type="SUPFAM" id="SSF48452">
    <property type="entry name" value="TPR-like"/>
    <property type="match status" value="1"/>
</dbReference>
<reference evidence="1 2" key="1">
    <citation type="submission" date="2019-02" db="EMBL/GenBank/DDBJ databases">
        <title>Deep-cultivation of Planctomycetes and their phenomic and genomic characterization uncovers novel biology.</title>
        <authorList>
            <person name="Wiegand S."/>
            <person name="Jogler M."/>
            <person name="Boedeker C."/>
            <person name="Pinto D."/>
            <person name="Vollmers J."/>
            <person name="Rivas-Marin E."/>
            <person name="Kohn T."/>
            <person name="Peeters S.H."/>
            <person name="Heuer A."/>
            <person name="Rast P."/>
            <person name="Oberbeckmann S."/>
            <person name="Bunk B."/>
            <person name="Jeske O."/>
            <person name="Meyerdierks A."/>
            <person name="Storesund J.E."/>
            <person name="Kallscheuer N."/>
            <person name="Luecker S."/>
            <person name="Lage O.M."/>
            <person name="Pohl T."/>
            <person name="Merkel B.J."/>
            <person name="Hornburger P."/>
            <person name="Mueller R.-W."/>
            <person name="Bruemmer F."/>
            <person name="Labrenz M."/>
            <person name="Spormann A.M."/>
            <person name="Op Den Camp H."/>
            <person name="Overmann J."/>
            <person name="Amann R."/>
            <person name="Jetten M.S.M."/>
            <person name="Mascher T."/>
            <person name="Medema M.H."/>
            <person name="Devos D.P."/>
            <person name="Kaster A.-K."/>
            <person name="Ovreas L."/>
            <person name="Rohde M."/>
            <person name="Galperin M.Y."/>
            <person name="Jogler C."/>
        </authorList>
    </citation>
    <scope>NUCLEOTIDE SEQUENCE [LARGE SCALE GENOMIC DNA]</scope>
    <source>
        <strain evidence="1 2">Poly51</strain>
    </source>
</reference>
<gene>
    <name evidence="1" type="ORF">Poly51_52370</name>
</gene>
<protein>
    <submittedName>
        <fullName evidence="1">Anaphase-promoting complex, cyclosome, subunit 3</fullName>
    </submittedName>
</protein>
<name>A0A5C6EHB7_9BACT</name>
<accession>A0A5C6EHB7</accession>
<dbReference type="EMBL" id="SJPW01000007">
    <property type="protein sequence ID" value="TWU47437.1"/>
    <property type="molecule type" value="Genomic_DNA"/>
</dbReference>
<dbReference type="Pfam" id="PF13174">
    <property type="entry name" value="TPR_6"/>
    <property type="match status" value="1"/>
</dbReference>
<proteinExistence type="predicted"/>
<dbReference type="Proteomes" id="UP000318288">
    <property type="component" value="Unassembled WGS sequence"/>
</dbReference>
<evidence type="ECO:0000313" key="1">
    <source>
        <dbReference type="EMBL" id="TWU47437.1"/>
    </source>
</evidence>
<keyword evidence="2" id="KW-1185">Reference proteome</keyword>
<dbReference type="Gene3D" id="1.25.40.10">
    <property type="entry name" value="Tetratricopeptide repeat domain"/>
    <property type="match status" value="2"/>
</dbReference>
<dbReference type="AlphaFoldDB" id="A0A5C6EHB7"/>